<dbReference type="Proteomes" id="UP001319827">
    <property type="component" value="Chromosome"/>
</dbReference>
<dbReference type="SUPFAM" id="SSF143880">
    <property type="entry name" value="NE0471 N-terminal domain-like"/>
    <property type="match status" value="1"/>
</dbReference>
<dbReference type="Pfam" id="PF10387">
    <property type="entry name" value="DUF2442"/>
    <property type="match status" value="1"/>
</dbReference>
<dbReference type="RefSeq" id="WP_221249858.1">
    <property type="nucleotide sequence ID" value="NZ_AP024355.1"/>
</dbReference>
<dbReference type="Gene3D" id="3.30.2020.10">
    <property type="entry name" value="NE0471-like N-terminal domain"/>
    <property type="match status" value="1"/>
</dbReference>
<reference evidence="1 2" key="2">
    <citation type="journal article" date="2021" name="Int. J. Syst. Evol. Microbiol.">
        <title>Isolation and Polyphasic Characterization of Desulfuromonas versatilis sp. Nov., an Electrogenic Bacteria Capable of Versatile Metabolism Isolated from a Graphene Oxide-Reducing Enrichment Culture.</title>
        <authorList>
            <person name="Xie L."/>
            <person name="Yoshida N."/>
            <person name="Ishii S."/>
            <person name="Meng L."/>
        </authorList>
    </citation>
    <scope>NUCLEOTIDE SEQUENCE [LARGE SCALE GENOMIC DNA]</scope>
    <source>
        <strain evidence="1 2">NIT-T3</strain>
    </source>
</reference>
<proteinExistence type="predicted"/>
<name>A0ABN6E2C5_9BACT</name>
<protein>
    <submittedName>
        <fullName evidence="1">Molybdopterin-guanine dinucleotide biosynthesis protein MobA</fullName>
    </submittedName>
</protein>
<dbReference type="InterPro" id="IPR036782">
    <property type="entry name" value="NE0471-like_N"/>
</dbReference>
<dbReference type="EMBL" id="AP024355">
    <property type="protein sequence ID" value="BCR06481.1"/>
    <property type="molecule type" value="Genomic_DNA"/>
</dbReference>
<organism evidence="1 2">
    <name type="scientific">Desulfuromonas versatilis</name>
    <dbReference type="NCBI Taxonomy" id="2802975"/>
    <lineage>
        <taxon>Bacteria</taxon>
        <taxon>Pseudomonadati</taxon>
        <taxon>Thermodesulfobacteriota</taxon>
        <taxon>Desulfuromonadia</taxon>
        <taxon>Desulfuromonadales</taxon>
        <taxon>Desulfuromonadaceae</taxon>
        <taxon>Desulfuromonas</taxon>
    </lineage>
</organism>
<reference evidence="1 2" key="1">
    <citation type="journal article" date="2016" name="C (Basel)">
        <title>Selective Growth of and Electricity Production by Marine Exoelectrogenic Bacteria in Self-Aggregated Hydrogel of Microbially Reduced Graphene Oxide.</title>
        <authorList>
            <person name="Yoshida N."/>
            <person name="Goto Y."/>
            <person name="Miyata Y."/>
        </authorList>
    </citation>
    <scope>NUCLEOTIDE SEQUENCE [LARGE SCALE GENOMIC DNA]</scope>
    <source>
        <strain evidence="1 2">NIT-T3</strain>
    </source>
</reference>
<sequence>MIKVISAIPNSPNTLLVELSDGRKGTFDVGPYLERGIFKELKNPSYFKQVKAAYGGVVWPNEQDFSPETISVELIEQR</sequence>
<evidence type="ECO:0000313" key="1">
    <source>
        <dbReference type="EMBL" id="BCR06481.1"/>
    </source>
</evidence>
<gene>
    <name evidence="1" type="ORF">DESUT3_35500</name>
</gene>
<evidence type="ECO:0000313" key="2">
    <source>
        <dbReference type="Proteomes" id="UP001319827"/>
    </source>
</evidence>
<keyword evidence="2" id="KW-1185">Reference proteome</keyword>
<dbReference type="InterPro" id="IPR018841">
    <property type="entry name" value="DUF2442"/>
</dbReference>
<accession>A0ABN6E2C5</accession>